<dbReference type="SMART" id="SM01323">
    <property type="entry name" value="YajC"/>
    <property type="match status" value="1"/>
</dbReference>
<dbReference type="AlphaFoldDB" id="A0A1W1CQB0"/>
<proteinExistence type="predicted"/>
<evidence type="ECO:0000256" key="8">
    <source>
        <dbReference type="ARBA" id="ARBA00023136"/>
    </source>
</evidence>
<dbReference type="PRINTS" id="PR01853">
    <property type="entry name" value="YAJCTRNLCASE"/>
</dbReference>
<evidence type="ECO:0000256" key="6">
    <source>
        <dbReference type="ARBA" id="ARBA00022989"/>
    </source>
</evidence>
<evidence type="ECO:0000256" key="1">
    <source>
        <dbReference type="ARBA" id="ARBA00004162"/>
    </source>
</evidence>
<evidence type="ECO:0000256" key="5">
    <source>
        <dbReference type="ARBA" id="ARBA00022927"/>
    </source>
</evidence>
<organism evidence="10">
    <name type="scientific">hydrothermal vent metagenome</name>
    <dbReference type="NCBI Taxonomy" id="652676"/>
    <lineage>
        <taxon>unclassified sequences</taxon>
        <taxon>metagenomes</taxon>
        <taxon>ecological metagenomes</taxon>
    </lineage>
</organism>
<evidence type="ECO:0000256" key="3">
    <source>
        <dbReference type="ARBA" id="ARBA00022475"/>
    </source>
</evidence>
<keyword evidence="3" id="KW-1003">Cell membrane</keyword>
<dbReference type="InterPro" id="IPR003849">
    <property type="entry name" value="Preprotein_translocase_YajC"/>
</dbReference>
<keyword evidence="6 9" id="KW-1133">Transmembrane helix</keyword>
<keyword evidence="2" id="KW-0813">Transport</keyword>
<name>A0A1W1CQB0_9ZZZZ</name>
<keyword evidence="7" id="KW-0811">Translocation</keyword>
<feature type="transmembrane region" description="Helical" evidence="9">
    <location>
        <begin position="6"/>
        <end position="22"/>
    </location>
</feature>
<accession>A0A1W1CQB0</accession>
<dbReference type="GO" id="GO:0005886">
    <property type="term" value="C:plasma membrane"/>
    <property type="evidence" value="ECO:0007669"/>
    <property type="project" value="UniProtKB-SubCell"/>
</dbReference>
<evidence type="ECO:0000256" key="9">
    <source>
        <dbReference type="SAM" id="Phobius"/>
    </source>
</evidence>
<keyword evidence="8 9" id="KW-0472">Membrane</keyword>
<evidence type="ECO:0000313" key="10">
    <source>
        <dbReference type="EMBL" id="SFV68078.1"/>
    </source>
</evidence>
<keyword evidence="5" id="KW-0653">Protein transport</keyword>
<evidence type="ECO:0000256" key="2">
    <source>
        <dbReference type="ARBA" id="ARBA00022448"/>
    </source>
</evidence>
<gene>
    <name evidence="10" type="ORF">MNB_SM-4-2</name>
</gene>
<sequence>MDIISQLLPFVFLIAVMYFVIIRPQQNEAKAKKAMLEALKKGDKVVTSGGFIVVVSKVEENFLSVKLNDATIVKMTKDAVAKKFEDEA</sequence>
<evidence type="ECO:0000256" key="4">
    <source>
        <dbReference type="ARBA" id="ARBA00022692"/>
    </source>
</evidence>
<dbReference type="NCBIfam" id="TIGR00739">
    <property type="entry name" value="yajC"/>
    <property type="match status" value="1"/>
</dbReference>
<dbReference type="PANTHER" id="PTHR33909">
    <property type="entry name" value="SEC TRANSLOCON ACCESSORY COMPLEX SUBUNIT YAJC"/>
    <property type="match status" value="1"/>
</dbReference>
<dbReference type="PANTHER" id="PTHR33909:SF1">
    <property type="entry name" value="SEC TRANSLOCON ACCESSORY COMPLEX SUBUNIT YAJC"/>
    <property type="match status" value="1"/>
</dbReference>
<dbReference type="EMBL" id="FPHF01000104">
    <property type="protein sequence ID" value="SFV68078.1"/>
    <property type="molecule type" value="Genomic_DNA"/>
</dbReference>
<keyword evidence="4 9" id="KW-0812">Transmembrane</keyword>
<dbReference type="Pfam" id="PF02699">
    <property type="entry name" value="YajC"/>
    <property type="match status" value="1"/>
</dbReference>
<dbReference type="GO" id="GO:0015031">
    <property type="term" value="P:protein transport"/>
    <property type="evidence" value="ECO:0007669"/>
    <property type="project" value="UniProtKB-KW"/>
</dbReference>
<evidence type="ECO:0000256" key="7">
    <source>
        <dbReference type="ARBA" id="ARBA00023010"/>
    </source>
</evidence>
<protein>
    <submittedName>
        <fullName evidence="10">Preprotein translocase subunit YajC (TC 3.A.5.1.1)</fullName>
    </submittedName>
</protein>
<reference evidence="10" key="1">
    <citation type="submission" date="2016-10" db="EMBL/GenBank/DDBJ databases">
        <authorList>
            <person name="de Groot N.N."/>
        </authorList>
    </citation>
    <scope>NUCLEOTIDE SEQUENCE</scope>
</reference>
<comment type="subcellular location">
    <subcellularLocation>
        <location evidence="1">Cell membrane</location>
        <topology evidence="1">Single-pass membrane protein</topology>
    </subcellularLocation>
</comment>